<feature type="transmembrane region" description="Helical" evidence="6">
    <location>
        <begin position="102"/>
        <end position="125"/>
    </location>
</feature>
<dbReference type="PANTHER" id="PTHR48022">
    <property type="entry name" value="PLASTIDIC GLUCOSE TRANSPORTER 4"/>
    <property type="match status" value="1"/>
</dbReference>
<evidence type="ECO:0000313" key="10">
    <source>
        <dbReference type="Proteomes" id="UP000011715"/>
    </source>
</evidence>
<dbReference type="PANTHER" id="PTHR48022:SF77">
    <property type="entry name" value="MAJOR FACILITATOR SUPERFAMILY (MFS) PROFILE DOMAIN-CONTAINING PROTEIN"/>
    <property type="match status" value="1"/>
</dbReference>
<reference evidence="9" key="4">
    <citation type="journal article" date="2015" name="G3 (Bethesda)">
        <title>Genome sequences of three phytopathogenic species of the Magnaporthaceae family of fungi.</title>
        <authorList>
            <person name="Okagaki L.H."/>
            <person name="Nunes C.C."/>
            <person name="Sailsbery J."/>
            <person name="Clay B."/>
            <person name="Brown D."/>
            <person name="John T."/>
            <person name="Oh Y."/>
            <person name="Young N."/>
            <person name="Fitzgerald M."/>
            <person name="Haas B.J."/>
            <person name="Zeng Q."/>
            <person name="Young S."/>
            <person name="Adiconis X."/>
            <person name="Fan L."/>
            <person name="Levin J.Z."/>
            <person name="Mitchell T.K."/>
            <person name="Okubara P.A."/>
            <person name="Farman M.L."/>
            <person name="Kohn L.M."/>
            <person name="Birren B."/>
            <person name="Ma L.-J."/>
            <person name="Dean R.A."/>
        </authorList>
    </citation>
    <scope>NUCLEOTIDE SEQUENCE</scope>
    <source>
        <strain evidence="9">ATCC 64411 / 73-15</strain>
    </source>
</reference>
<feature type="transmembrane region" description="Helical" evidence="6">
    <location>
        <begin position="442"/>
        <end position="459"/>
    </location>
</feature>
<dbReference type="GO" id="GO:0016020">
    <property type="term" value="C:membrane"/>
    <property type="evidence" value="ECO:0007669"/>
    <property type="project" value="UniProtKB-SubCell"/>
</dbReference>
<dbReference type="SUPFAM" id="SSF103473">
    <property type="entry name" value="MFS general substrate transporter"/>
    <property type="match status" value="1"/>
</dbReference>
<feature type="domain" description="Major facilitator superfamily (MFS) profile" evidence="7">
    <location>
        <begin position="24"/>
        <end position="463"/>
    </location>
</feature>
<dbReference type="EMBL" id="ADBL01002512">
    <property type="status" value="NOT_ANNOTATED_CDS"/>
    <property type="molecule type" value="Genomic_DNA"/>
</dbReference>
<dbReference type="EMBL" id="GL876977">
    <property type="protein sequence ID" value="KLU91287.1"/>
    <property type="molecule type" value="Genomic_DNA"/>
</dbReference>
<protein>
    <recommendedName>
        <fullName evidence="7">Major facilitator superfamily (MFS) profile domain-containing protein</fullName>
    </recommendedName>
</protein>
<dbReference type="EnsemblFungi" id="MAPG_09808T0">
    <property type="protein sequence ID" value="MAPG_09808T0"/>
    <property type="gene ID" value="MAPG_09808"/>
</dbReference>
<dbReference type="OrthoDB" id="6612291at2759"/>
<dbReference type="STRING" id="644358.A0A0C4EAX1"/>
<reference evidence="8" key="3">
    <citation type="submission" date="2011-03" db="EMBL/GenBank/DDBJ databases">
        <title>Annotation of Magnaporthe poae ATCC 64411.</title>
        <authorList>
            <person name="Ma L.-J."/>
            <person name="Dead R."/>
            <person name="Young S.K."/>
            <person name="Zeng Q."/>
            <person name="Gargeya S."/>
            <person name="Fitzgerald M."/>
            <person name="Haas B."/>
            <person name="Abouelleil A."/>
            <person name="Alvarado L."/>
            <person name="Arachchi H.M."/>
            <person name="Berlin A."/>
            <person name="Brown A."/>
            <person name="Chapman S.B."/>
            <person name="Chen Z."/>
            <person name="Dunbar C."/>
            <person name="Freedman E."/>
            <person name="Gearin G."/>
            <person name="Gellesch M."/>
            <person name="Goldberg J."/>
            <person name="Griggs A."/>
            <person name="Gujja S."/>
            <person name="Heiman D."/>
            <person name="Howarth C."/>
            <person name="Larson L."/>
            <person name="Lui A."/>
            <person name="MacDonald P.J.P."/>
            <person name="Mehta T."/>
            <person name="Montmayeur A."/>
            <person name="Murphy C."/>
            <person name="Neiman D."/>
            <person name="Pearson M."/>
            <person name="Priest M."/>
            <person name="Roberts A."/>
            <person name="Saif S."/>
            <person name="Shea T."/>
            <person name="Shenoy N."/>
            <person name="Sisk P."/>
            <person name="Stolte C."/>
            <person name="Sykes S."/>
            <person name="Yandava C."/>
            <person name="Wortman J."/>
            <person name="Nusbaum C."/>
            <person name="Birren B."/>
        </authorList>
    </citation>
    <scope>NUCLEOTIDE SEQUENCE</scope>
    <source>
        <strain evidence="8">ATCC 64411</strain>
    </source>
</reference>
<evidence type="ECO:0000259" key="7">
    <source>
        <dbReference type="PROSITE" id="PS50850"/>
    </source>
</evidence>
<evidence type="ECO:0000256" key="4">
    <source>
        <dbReference type="ARBA" id="ARBA00022989"/>
    </source>
</evidence>
<reference evidence="9" key="5">
    <citation type="submission" date="2015-06" db="UniProtKB">
        <authorList>
            <consortium name="EnsemblFungi"/>
        </authorList>
    </citation>
    <scope>IDENTIFICATION</scope>
    <source>
        <strain evidence="9">ATCC 64411</strain>
    </source>
</reference>
<feature type="transmembrane region" description="Helical" evidence="6">
    <location>
        <begin position="21"/>
        <end position="37"/>
    </location>
</feature>
<dbReference type="OMA" id="HITLRDK"/>
<evidence type="ECO:0000313" key="9">
    <source>
        <dbReference type="EnsemblFungi" id="MAPG_09808T0"/>
    </source>
</evidence>
<dbReference type="PROSITE" id="PS50850">
    <property type="entry name" value="MFS"/>
    <property type="match status" value="1"/>
</dbReference>
<name>A0A0C4EAX1_MAGP6</name>
<proteinExistence type="inferred from homology"/>
<dbReference type="Pfam" id="PF00083">
    <property type="entry name" value="Sugar_tr"/>
    <property type="match status" value="1"/>
</dbReference>
<reference evidence="8" key="2">
    <citation type="submission" date="2010-05" db="EMBL/GenBank/DDBJ databases">
        <title>The Genome Sequence of Magnaporthe poae strain ATCC 64411.</title>
        <authorList>
            <consortium name="The Broad Institute Genome Sequencing Platform"/>
            <consortium name="Broad Institute Genome Sequencing Center for Infectious Disease"/>
            <person name="Ma L.-J."/>
            <person name="Dead R."/>
            <person name="Young S."/>
            <person name="Zeng Q."/>
            <person name="Koehrsen M."/>
            <person name="Alvarado L."/>
            <person name="Berlin A."/>
            <person name="Chapman S.B."/>
            <person name="Chen Z."/>
            <person name="Freedman E."/>
            <person name="Gellesch M."/>
            <person name="Goldberg J."/>
            <person name="Griggs A."/>
            <person name="Gujja S."/>
            <person name="Heilman E.R."/>
            <person name="Heiman D."/>
            <person name="Hepburn T."/>
            <person name="Howarth C."/>
            <person name="Jen D."/>
            <person name="Larson L."/>
            <person name="Mehta T."/>
            <person name="Neiman D."/>
            <person name="Pearson M."/>
            <person name="Roberts A."/>
            <person name="Saif S."/>
            <person name="Shea T."/>
            <person name="Shenoy N."/>
            <person name="Sisk P."/>
            <person name="Stolte C."/>
            <person name="Sykes S."/>
            <person name="Walk T."/>
            <person name="White J."/>
            <person name="Yandava C."/>
            <person name="Haas B."/>
            <person name="Nusbaum C."/>
            <person name="Birren B."/>
        </authorList>
    </citation>
    <scope>NUCLEOTIDE SEQUENCE</scope>
    <source>
        <strain evidence="8">ATCC 64411</strain>
    </source>
</reference>
<evidence type="ECO:0000256" key="2">
    <source>
        <dbReference type="ARBA" id="ARBA00010992"/>
    </source>
</evidence>
<feature type="transmembrane region" description="Helical" evidence="6">
    <location>
        <begin position="65"/>
        <end position="90"/>
    </location>
</feature>
<dbReference type="AlphaFoldDB" id="A0A0C4EAX1"/>
<organism evidence="9 10">
    <name type="scientific">Magnaporthiopsis poae (strain ATCC 64411 / 73-15)</name>
    <name type="common">Kentucky bluegrass fungus</name>
    <name type="synonym">Magnaporthe poae</name>
    <dbReference type="NCBI Taxonomy" id="644358"/>
    <lineage>
        <taxon>Eukaryota</taxon>
        <taxon>Fungi</taxon>
        <taxon>Dikarya</taxon>
        <taxon>Ascomycota</taxon>
        <taxon>Pezizomycotina</taxon>
        <taxon>Sordariomycetes</taxon>
        <taxon>Sordariomycetidae</taxon>
        <taxon>Magnaporthales</taxon>
        <taxon>Magnaporthaceae</taxon>
        <taxon>Magnaporthiopsis</taxon>
    </lineage>
</organism>
<keyword evidence="3 6" id="KW-0812">Transmembrane</keyword>
<dbReference type="InterPro" id="IPR005828">
    <property type="entry name" value="MFS_sugar_transport-like"/>
</dbReference>
<keyword evidence="5 6" id="KW-0472">Membrane</keyword>
<feature type="transmembrane region" description="Helical" evidence="6">
    <location>
        <begin position="281"/>
        <end position="302"/>
    </location>
</feature>
<evidence type="ECO:0000256" key="6">
    <source>
        <dbReference type="SAM" id="Phobius"/>
    </source>
</evidence>
<sequence>MFHKFMQEHNAHVTQHVTRNLLLAVIVMGTSVFTYGFETSIVNTTQAMDAFEHRFGEFLPDQKKYGFTSTVLAIFNSVPLVAYAIGVIIGSLIGERFGRKKLFVGMNFICITGTIICVTASTFGQMLAGRMVLYLHVGMEAWLIPMFLGEIAPAPVRGTLVATYTFSHIFAGLIAAVVTQFTSEYKGDASWQVSFGLILIWPALVLTFCWLVPESPRWLVRKGRYDEAVNNIMYLSAVDRDYPAEEEATLLLEAVQQTTTQGKWSDMVKGTNLHRSIHGSIAAILTQVVGMPFASVYGTIFLKQVNVMNPFTATLIKRALLCFGCLTVISFVEKTGRRPMFFIGAFITTVSLMIMGGLGTIPKPTNSVKEGIVAMSILFPTTYIMSFASCLQVVKSEIPHITLRDKSNMMFWSLANVSNFATTFSLPYLLNEPANLGSRVGFIYGVIGAMGIIWGFFFMPEMTGKSLEEVDEMFQSKVPAWRSKDWKGVAAARITELESGRVKMGEDFKVKAVSNCR</sequence>
<feature type="transmembrane region" description="Helical" evidence="6">
    <location>
        <begin position="131"/>
        <end position="149"/>
    </location>
</feature>
<comment type="subcellular location">
    <subcellularLocation>
        <location evidence="1">Membrane</location>
        <topology evidence="1">Multi-pass membrane protein</topology>
    </subcellularLocation>
</comment>
<evidence type="ECO:0000256" key="3">
    <source>
        <dbReference type="ARBA" id="ARBA00022692"/>
    </source>
</evidence>
<comment type="similarity">
    <text evidence="2">Belongs to the major facilitator superfamily. Sugar transporter (TC 2.A.1.1) family.</text>
</comment>
<evidence type="ECO:0000313" key="8">
    <source>
        <dbReference type="EMBL" id="KLU91287.1"/>
    </source>
</evidence>
<feature type="transmembrane region" description="Helical" evidence="6">
    <location>
        <begin position="339"/>
        <end position="359"/>
    </location>
</feature>
<feature type="transmembrane region" description="Helical" evidence="6">
    <location>
        <begin position="193"/>
        <end position="212"/>
    </location>
</feature>
<reference evidence="10" key="1">
    <citation type="submission" date="2010-05" db="EMBL/GenBank/DDBJ databases">
        <title>The genome sequence of Magnaporthe poae strain ATCC 64411.</title>
        <authorList>
            <person name="Ma L.-J."/>
            <person name="Dead R."/>
            <person name="Young S."/>
            <person name="Zeng Q."/>
            <person name="Koehrsen M."/>
            <person name="Alvarado L."/>
            <person name="Berlin A."/>
            <person name="Chapman S.B."/>
            <person name="Chen Z."/>
            <person name="Freedman E."/>
            <person name="Gellesch M."/>
            <person name="Goldberg J."/>
            <person name="Griggs A."/>
            <person name="Gujja S."/>
            <person name="Heilman E.R."/>
            <person name="Heiman D."/>
            <person name="Hepburn T."/>
            <person name="Howarth C."/>
            <person name="Jen D."/>
            <person name="Larson L."/>
            <person name="Mehta T."/>
            <person name="Neiman D."/>
            <person name="Pearson M."/>
            <person name="Roberts A."/>
            <person name="Saif S."/>
            <person name="Shea T."/>
            <person name="Shenoy N."/>
            <person name="Sisk P."/>
            <person name="Stolte C."/>
            <person name="Sykes S."/>
            <person name="Walk T."/>
            <person name="White J."/>
            <person name="Yandava C."/>
            <person name="Haas B."/>
            <person name="Nusbaum C."/>
            <person name="Birren B."/>
        </authorList>
    </citation>
    <scope>NUCLEOTIDE SEQUENCE [LARGE SCALE GENOMIC DNA]</scope>
    <source>
        <strain evidence="10">ATCC 64411 / 73-15</strain>
    </source>
</reference>
<dbReference type="eggNOG" id="KOG0254">
    <property type="taxonomic scope" value="Eukaryota"/>
</dbReference>
<dbReference type="Gene3D" id="1.20.1250.20">
    <property type="entry name" value="MFS general substrate transporter like domains"/>
    <property type="match status" value="1"/>
</dbReference>
<evidence type="ECO:0000256" key="1">
    <source>
        <dbReference type="ARBA" id="ARBA00004141"/>
    </source>
</evidence>
<accession>A0A0C4EAX1</accession>
<keyword evidence="4 6" id="KW-1133">Transmembrane helix</keyword>
<feature type="transmembrane region" description="Helical" evidence="6">
    <location>
        <begin position="411"/>
        <end position="430"/>
    </location>
</feature>
<dbReference type="VEuPathDB" id="FungiDB:MAPG_09808"/>
<evidence type="ECO:0000256" key="5">
    <source>
        <dbReference type="ARBA" id="ARBA00023136"/>
    </source>
</evidence>
<dbReference type="InterPro" id="IPR050360">
    <property type="entry name" value="MFS_Sugar_Transporters"/>
</dbReference>
<dbReference type="InterPro" id="IPR020846">
    <property type="entry name" value="MFS_dom"/>
</dbReference>
<feature type="transmembrane region" description="Helical" evidence="6">
    <location>
        <begin position="161"/>
        <end position="181"/>
    </location>
</feature>
<gene>
    <name evidence="8" type="ORF">MAPG_09808</name>
</gene>
<dbReference type="InterPro" id="IPR036259">
    <property type="entry name" value="MFS_trans_sf"/>
</dbReference>
<feature type="transmembrane region" description="Helical" evidence="6">
    <location>
        <begin position="371"/>
        <end position="391"/>
    </location>
</feature>
<dbReference type="GO" id="GO:0005351">
    <property type="term" value="F:carbohydrate:proton symporter activity"/>
    <property type="evidence" value="ECO:0007669"/>
    <property type="project" value="TreeGrafter"/>
</dbReference>
<keyword evidence="10" id="KW-1185">Reference proteome</keyword>
<dbReference type="Proteomes" id="UP000011715">
    <property type="component" value="Unassembled WGS sequence"/>
</dbReference>
<feature type="transmembrane region" description="Helical" evidence="6">
    <location>
        <begin position="314"/>
        <end position="332"/>
    </location>
</feature>